<gene>
    <name evidence="3" type="ORF">FCL40_12300</name>
</gene>
<evidence type="ECO:0000313" key="3">
    <source>
        <dbReference type="EMBL" id="TKB48485.1"/>
    </source>
</evidence>
<evidence type="ECO:0000256" key="1">
    <source>
        <dbReference type="ARBA" id="ARBA00022679"/>
    </source>
</evidence>
<dbReference type="Proteomes" id="UP000305674">
    <property type="component" value="Unassembled WGS sequence"/>
</dbReference>
<dbReference type="AlphaFoldDB" id="A0A4U1BC96"/>
<dbReference type="GO" id="GO:0008080">
    <property type="term" value="F:N-acetyltransferase activity"/>
    <property type="evidence" value="ECO:0007669"/>
    <property type="project" value="InterPro"/>
</dbReference>
<reference evidence="3 4" key="1">
    <citation type="submission" date="2019-04" db="EMBL/GenBank/DDBJ databases">
        <authorList>
            <person name="Hwang J.C."/>
        </authorList>
    </citation>
    <scope>NUCLEOTIDE SEQUENCE [LARGE SCALE GENOMIC DNA]</scope>
    <source>
        <strain evidence="3 4">IMCC35001</strain>
    </source>
</reference>
<proteinExistence type="predicted"/>
<dbReference type="PANTHER" id="PTHR13947">
    <property type="entry name" value="GNAT FAMILY N-ACETYLTRANSFERASE"/>
    <property type="match status" value="1"/>
</dbReference>
<feature type="domain" description="N-acetyltransferase" evidence="2">
    <location>
        <begin position="2"/>
        <end position="159"/>
    </location>
</feature>
<keyword evidence="1 3" id="KW-0808">Transferase</keyword>
<keyword evidence="4" id="KW-1185">Reference proteome</keyword>
<protein>
    <submittedName>
        <fullName evidence="3">GNAT family N-acetyltransferase</fullName>
    </submittedName>
</protein>
<dbReference type="InterPro" id="IPR000182">
    <property type="entry name" value="GNAT_dom"/>
</dbReference>
<dbReference type="Pfam" id="PF00583">
    <property type="entry name" value="Acetyltransf_1"/>
    <property type="match status" value="1"/>
</dbReference>
<dbReference type="EMBL" id="SWCI01000007">
    <property type="protein sequence ID" value="TKB48485.1"/>
    <property type="molecule type" value="Genomic_DNA"/>
</dbReference>
<name>A0A4U1BC96_9GAMM</name>
<dbReference type="PANTHER" id="PTHR13947:SF37">
    <property type="entry name" value="LD18367P"/>
    <property type="match status" value="1"/>
</dbReference>
<dbReference type="CDD" id="cd04301">
    <property type="entry name" value="NAT_SF"/>
    <property type="match status" value="1"/>
</dbReference>
<evidence type="ECO:0000313" key="4">
    <source>
        <dbReference type="Proteomes" id="UP000305674"/>
    </source>
</evidence>
<dbReference type="Gene3D" id="3.40.630.30">
    <property type="match status" value="1"/>
</dbReference>
<sequence length="159" mass="17731">MMKIRQICTDDNSQLAKIIRDVLAEYGANRPGFAWQDPELDALSQVYVGDGRRYWVAELQGRVVGGVGIAPFDCHWPATCELQKMYLSRDCRGQGIGQTLLETALGYARQQGYRHCYLETFGPMLAARGLYEASGFESLPAPWGDSGHTACDCWMMKAL</sequence>
<dbReference type="InterPro" id="IPR050769">
    <property type="entry name" value="NAT_camello-type"/>
</dbReference>
<accession>A0A4U1BC96</accession>
<comment type="caution">
    <text evidence="3">The sequence shown here is derived from an EMBL/GenBank/DDBJ whole genome shotgun (WGS) entry which is preliminary data.</text>
</comment>
<dbReference type="PROSITE" id="PS51186">
    <property type="entry name" value="GNAT"/>
    <property type="match status" value="1"/>
</dbReference>
<dbReference type="SUPFAM" id="SSF55729">
    <property type="entry name" value="Acyl-CoA N-acyltransferases (Nat)"/>
    <property type="match status" value="1"/>
</dbReference>
<evidence type="ECO:0000259" key="2">
    <source>
        <dbReference type="PROSITE" id="PS51186"/>
    </source>
</evidence>
<dbReference type="InterPro" id="IPR016181">
    <property type="entry name" value="Acyl_CoA_acyltransferase"/>
</dbReference>
<organism evidence="3 4">
    <name type="scientific">Ferrimonas sediminicola</name>
    <dbReference type="NCBI Taxonomy" id="2569538"/>
    <lineage>
        <taxon>Bacteria</taxon>
        <taxon>Pseudomonadati</taxon>
        <taxon>Pseudomonadota</taxon>
        <taxon>Gammaproteobacteria</taxon>
        <taxon>Alteromonadales</taxon>
        <taxon>Ferrimonadaceae</taxon>
        <taxon>Ferrimonas</taxon>
    </lineage>
</organism>
<dbReference type="OrthoDB" id="5419426at2"/>